<feature type="chain" id="PRO_5037486393" evidence="1">
    <location>
        <begin position="28"/>
        <end position="289"/>
    </location>
</feature>
<dbReference type="Gene3D" id="3.40.50.11550">
    <property type="match status" value="1"/>
</dbReference>
<dbReference type="Proteomes" id="UP000705867">
    <property type="component" value="Unassembled WGS sequence"/>
</dbReference>
<feature type="signal peptide" evidence="1">
    <location>
        <begin position="1"/>
        <end position="27"/>
    </location>
</feature>
<accession>A0A953M364</accession>
<dbReference type="EMBL" id="JAIOIV010000136">
    <property type="protein sequence ID" value="MBZ0158120.1"/>
    <property type="molecule type" value="Genomic_DNA"/>
</dbReference>
<dbReference type="SUPFAM" id="SSF159501">
    <property type="entry name" value="EreA/ChaN-like"/>
    <property type="match status" value="1"/>
</dbReference>
<reference evidence="3" key="1">
    <citation type="journal article" date="2021" name="bioRxiv">
        <title>Unraveling nitrogen, sulfur and carbon metabolic pathways and microbial community transcriptional responses to substrate deprivation and toxicity stresses in a bioreactor mimicking anoxic brackish coastal sediment conditions.</title>
        <authorList>
            <person name="Martins P.D."/>
            <person name="Echeveste M.J."/>
            <person name="Arshad A."/>
            <person name="Kurth J."/>
            <person name="Ouboter H."/>
            <person name="Jetten M.S.M."/>
            <person name="Welte C.U."/>
        </authorList>
    </citation>
    <scope>NUCLEOTIDE SEQUENCE</scope>
    <source>
        <strain evidence="3">MAG_39</strain>
    </source>
</reference>
<evidence type="ECO:0000313" key="3">
    <source>
        <dbReference type="EMBL" id="MBZ0158120.1"/>
    </source>
</evidence>
<name>A0A953M364_9BACT</name>
<proteinExistence type="predicted"/>
<evidence type="ECO:0000259" key="2">
    <source>
        <dbReference type="Pfam" id="PF04187"/>
    </source>
</evidence>
<dbReference type="CDD" id="cd14727">
    <property type="entry name" value="ChanN-like"/>
    <property type="match status" value="1"/>
</dbReference>
<keyword evidence="1" id="KW-0732">Signal</keyword>
<organism evidence="3 4">
    <name type="scientific">Candidatus Nitrobium versatile</name>
    <dbReference type="NCBI Taxonomy" id="2884831"/>
    <lineage>
        <taxon>Bacteria</taxon>
        <taxon>Pseudomonadati</taxon>
        <taxon>Nitrospirota</taxon>
        <taxon>Nitrospiria</taxon>
        <taxon>Nitrospirales</taxon>
        <taxon>Nitrospiraceae</taxon>
        <taxon>Candidatus Nitrobium</taxon>
    </lineage>
</organism>
<gene>
    <name evidence="3" type="ORF">K8I29_18130</name>
</gene>
<evidence type="ECO:0000256" key="1">
    <source>
        <dbReference type="SAM" id="SignalP"/>
    </source>
</evidence>
<dbReference type="InterPro" id="IPR007314">
    <property type="entry name" value="Cofac_haem-bd_dom"/>
</dbReference>
<sequence>MRRIFISFPLSVFLSLAGILLPLRAGAAEDNHYPRVLRVQDGKIITFDQMIRDIGRTRAVFVGESHGNSGHHKAQLAVIKKLRNSRIPLAVGLEMFRANSQEALNRWIRGEMTLQKFLRIYYDNWSLPWALYSDIFFYAREKGIPLVGLNIPRHITRKVARKGFSSLTPSELKELPPGITCDVDREYMDFIRRMYKAHNGRGTESFTRFCEAQMIWDKVMAWHLTAYLKQHPGSTVVVLAGTGHSWKRGIPAQLRKDSGFACTVILPEPPGGVRHTVITPDDADYLFLW</sequence>
<evidence type="ECO:0000313" key="4">
    <source>
        <dbReference type="Proteomes" id="UP000705867"/>
    </source>
</evidence>
<feature type="domain" description="Haem-binding uptake Tiki superfamily ChaN" evidence="2">
    <location>
        <begin position="50"/>
        <end position="254"/>
    </location>
</feature>
<comment type="caution">
    <text evidence="3">The sequence shown here is derived from an EMBL/GenBank/DDBJ whole genome shotgun (WGS) entry which is preliminary data.</text>
</comment>
<dbReference type="AlphaFoldDB" id="A0A953M364"/>
<protein>
    <submittedName>
        <fullName evidence="3">ChaN family lipoprotein</fullName>
    </submittedName>
</protein>
<dbReference type="Pfam" id="PF04187">
    <property type="entry name" value="Cofac_haem_bdg"/>
    <property type="match status" value="1"/>
</dbReference>
<keyword evidence="3" id="KW-0449">Lipoprotein</keyword>
<reference evidence="3" key="2">
    <citation type="submission" date="2021-08" db="EMBL/GenBank/DDBJ databases">
        <authorList>
            <person name="Dalcin Martins P."/>
        </authorList>
    </citation>
    <scope>NUCLEOTIDE SEQUENCE</scope>
    <source>
        <strain evidence="3">MAG_39</strain>
    </source>
</reference>